<accession>A0A3B3SMK9</accession>
<protein>
    <recommendedName>
        <fullName evidence="4">Peptidase S1 domain-containing protein</fullName>
    </recommendedName>
</protein>
<evidence type="ECO:0008006" key="4">
    <source>
        <dbReference type="Google" id="ProtNLM"/>
    </source>
</evidence>
<keyword evidence="1" id="KW-0732">Signal</keyword>
<feature type="signal peptide" evidence="1">
    <location>
        <begin position="1"/>
        <end position="20"/>
    </location>
</feature>
<organism evidence="2 3">
    <name type="scientific">Paramormyrops kingsleyae</name>
    <dbReference type="NCBI Taxonomy" id="1676925"/>
    <lineage>
        <taxon>Eukaryota</taxon>
        <taxon>Metazoa</taxon>
        <taxon>Chordata</taxon>
        <taxon>Craniata</taxon>
        <taxon>Vertebrata</taxon>
        <taxon>Euteleostomi</taxon>
        <taxon>Actinopterygii</taxon>
        <taxon>Neopterygii</taxon>
        <taxon>Teleostei</taxon>
        <taxon>Osteoglossocephala</taxon>
        <taxon>Osteoglossomorpha</taxon>
        <taxon>Osteoglossiformes</taxon>
        <taxon>Mormyridae</taxon>
        <taxon>Paramormyrops</taxon>
    </lineage>
</organism>
<proteinExistence type="predicted"/>
<keyword evidence="3" id="KW-1185">Reference proteome</keyword>
<dbReference type="STRING" id="1676925.ENSPKIP00000031994"/>
<evidence type="ECO:0000313" key="3">
    <source>
        <dbReference type="Proteomes" id="UP000261540"/>
    </source>
</evidence>
<dbReference type="AlphaFoldDB" id="A0A3B3SMK9"/>
<dbReference type="Ensembl" id="ENSPKIT00000012852.1">
    <property type="protein sequence ID" value="ENSPKIP00000031994.1"/>
    <property type="gene ID" value="ENSPKIG00000012266.1"/>
</dbReference>
<feature type="chain" id="PRO_5017473031" description="Peptidase S1 domain-containing protein" evidence="1">
    <location>
        <begin position="21"/>
        <end position="138"/>
    </location>
</feature>
<reference evidence="2" key="1">
    <citation type="submission" date="2025-08" db="UniProtKB">
        <authorList>
            <consortium name="Ensembl"/>
        </authorList>
    </citation>
    <scope>IDENTIFICATION</scope>
</reference>
<sequence>SQGDSLLLCVFLFFLGGGRGPAGHGIIRNPLRLVHFDSTQIQHMAIQDLICTYSLSLGLSVRSLVAPLTCDGPVFPTNRCEAQALLWLSLGNQACPKPGDVDRPSACATWSFSSGCIKDCCLSRTPFSLQSYGDFYTY</sequence>
<name>A0A3B3SMK9_9TELE</name>
<evidence type="ECO:0000256" key="1">
    <source>
        <dbReference type="SAM" id="SignalP"/>
    </source>
</evidence>
<dbReference type="Proteomes" id="UP000261540">
    <property type="component" value="Unplaced"/>
</dbReference>
<dbReference type="GeneTree" id="ENSGT00940000167103"/>
<evidence type="ECO:0000313" key="2">
    <source>
        <dbReference type="Ensembl" id="ENSPKIP00000031994.1"/>
    </source>
</evidence>
<reference evidence="2" key="2">
    <citation type="submission" date="2025-09" db="UniProtKB">
        <authorList>
            <consortium name="Ensembl"/>
        </authorList>
    </citation>
    <scope>IDENTIFICATION</scope>
</reference>